<dbReference type="Pfam" id="PF13350">
    <property type="entry name" value="Y_phosphatase3"/>
    <property type="match status" value="2"/>
</dbReference>
<dbReference type="PROSITE" id="PS50056">
    <property type="entry name" value="TYR_PHOSPHATASE_2"/>
    <property type="match status" value="1"/>
</dbReference>
<gene>
    <name evidence="3" type="ORF">I7I52_11955</name>
</gene>
<dbReference type="InterPro" id="IPR000387">
    <property type="entry name" value="Tyr_Pase_dom"/>
</dbReference>
<accession>A0A8H7Y9P6</accession>
<feature type="compositionally biased region" description="Low complexity" evidence="1">
    <location>
        <begin position="306"/>
        <end position="333"/>
    </location>
</feature>
<dbReference type="EMBL" id="JAEVHI010000006">
    <property type="protein sequence ID" value="KAG5288459.1"/>
    <property type="molecule type" value="Genomic_DNA"/>
</dbReference>
<dbReference type="SUPFAM" id="SSF52799">
    <property type="entry name" value="(Phosphotyrosine protein) phosphatases II"/>
    <property type="match status" value="1"/>
</dbReference>
<proteinExistence type="predicted"/>
<dbReference type="AlphaFoldDB" id="A0A8H7Y9P6"/>
<protein>
    <recommendedName>
        <fullName evidence="2">Tyrosine specific protein phosphatases domain-containing protein</fullName>
    </recommendedName>
</protein>
<dbReference type="Gene3D" id="3.90.190.10">
    <property type="entry name" value="Protein tyrosine phosphatase superfamily"/>
    <property type="match status" value="2"/>
</dbReference>
<evidence type="ECO:0000256" key="1">
    <source>
        <dbReference type="SAM" id="MobiDB-lite"/>
    </source>
</evidence>
<dbReference type="PROSITE" id="PS00383">
    <property type="entry name" value="TYR_PHOSPHATASE_1"/>
    <property type="match status" value="1"/>
</dbReference>
<dbReference type="Proteomes" id="UP000670092">
    <property type="component" value="Unassembled WGS sequence"/>
</dbReference>
<evidence type="ECO:0000259" key="2">
    <source>
        <dbReference type="PROSITE" id="PS50056"/>
    </source>
</evidence>
<dbReference type="VEuPathDB" id="FungiDB:I7I52_11955"/>
<dbReference type="InterPro" id="IPR026893">
    <property type="entry name" value="Tyr/Ser_Pase_IphP-type"/>
</dbReference>
<comment type="caution">
    <text evidence="3">The sequence shown here is derived from an EMBL/GenBank/DDBJ whole genome shotgun (WGS) entry which is preliminary data.</text>
</comment>
<dbReference type="GO" id="GO:0004721">
    <property type="term" value="F:phosphoprotein phosphatase activity"/>
    <property type="evidence" value="ECO:0007669"/>
    <property type="project" value="InterPro"/>
</dbReference>
<dbReference type="PANTHER" id="PTHR31126">
    <property type="entry name" value="TYROSINE-PROTEIN PHOSPHATASE"/>
    <property type="match status" value="1"/>
</dbReference>
<dbReference type="OrthoDB" id="9988524at2759"/>
<evidence type="ECO:0000313" key="4">
    <source>
        <dbReference type="Proteomes" id="UP000670092"/>
    </source>
</evidence>
<reference evidence="3 4" key="1">
    <citation type="submission" date="2021-01" db="EMBL/GenBank/DDBJ databases">
        <title>Chromosome-level genome assembly of a human fungal pathogen reveals clustering of transcriptionally co-regulated genes.</title>
        <authorList>
            <person name="Voorhies M."/>
            <person name="Cohen S."/>
            <person name="Shea T.P."/>
            <person name="Petrus S."/>
            <person name="Munoz J.F."/>
            <person name="Poplawski S."/>
            <person name="Goldman W.E."/>
            <person name="Michael T."/>
            <person name="Cuomo C.A."/>
            <person name="Sil A."/>
            <person name="Beyhan S."/>
        </authorList>
    </citation>
    <scope>NUCLEOTIDE SEQUENCE [LARGE SCALE GENOMIC DNA]</scope>
    <source>
        <strain evidence="3 4">G184AR</strain>
    </source>
</reference>
<feature type="region of interest" description="Disordered" evidence="1">
    <location>
        <begin position="109"/>
        <end position="133"/>
    </location>
</feature>
<organism evidence="3 4">
    <name type="scientific">Ajellomyces capsulatus</name>
    <name type="common">Darling's disease fungus</name>
    <name type="synonym">Histoplasma capsulatum</name>
    <dbReference type="NCBI Taxonomy" id="5037"/>
    <lineage>
        <taxon>Eukaryota</taxon>
        <taxon>Fungi</taxon>
        <taxon>Dikarya</taxon>
        <taxon>Ascomycota</taxon>
        <taxon>Pezizomycotina</taxon>
        <taxon>Eurotiomycetes</taxon>
        <taxon>Eurotiomycetidae</taxon>
        <taxon>Onygenales</taxon>
        <taxon>Ajellomycetaceae</taxon>
        <taxon>Histoplasma</taxon>
    </lineage>
</organism>
<sequence>MSPHEPIPRAFNANIDVARNSDATTTVKPAVRIHSPDLRFERILNFRDVGSYINQFCGTRVMREGVLFRSARPDNASEADRHRLAEELHLASVIDLRSTTEHNIAANRHLASQPSRPKDGPTPAVQTQSTTNDEHLVQLPGVRRIMVSLAGWGLEKLLLWRLSWFNLLKAIALLASGYRNAATKLVVEQAMVPRGLKGLALDTLTASQAEIKELFEHLGNPAVYPTLVHCTQGKDRTGLVVILLLLLAGSPAGEEGGTRERMGDGGGRNSNGEDDGDGNNNNNAGEGLGGGGARYAHVEGDIPKLGPDADTAPAPAADPDTGTGTGTGTQTATSPQIPLSAIASDYQTSEGELLPELQERLAEMRAMGMPEEYATCPDGFTEDVVRFLEEGYGGVRGYLRAVGVDDGVVERVRGLLVA</sequence>
<dbReference type="PANTHER" id="PTHR31126:SF10">
    <property type="entry name" value="PROTEIN PHOSPHATASE, PUTATIVE (AFU_ORTHOLOGUE AFUA_6G06650)-RELATED"/>
    <property type="match status" value="1"/>
</dbReference>
<evidence type="ECO:0000313" key="3">
    <source>
        <dbReference type="EMBL" id="KAG5288459.1"/>
    </source>
</evidence>
<dbReference type="InterPro" id="IPR016130">
    <property type="entry name" value="Tyr_Pase_AS"/>
</dbReference>
<name>A0A8H7Y9P6_AJECA</name>
<dbReference type="InterPro" id="IPR029021">
    <property type="entry name" value="Prot-tyrosine_phosphatase-like"/>
</dbReference>
<feature type="domain" description="Tyrosine specific protein phosphatases" evidence="2">
    <location>
        <begin position="201"/>
        <end position="246"/>
    </location>
</feature>
<feature type="region of interest" description="Disordered" evidence="1">
    <location>
        <begin position="253"/>
        <end position="334"/>
    </location>
</feature>